<keyword evidence="4" id="KW-0539">Nucleus</keyword>
<dbReference type="Pfam" id="PF07540">
    <property type="entry name" value="NOC3p"/>
    <property type="match status" value="1"/>
</dbReference>
<dbReference type="AlphaFoldDB" id="A0ABD2XGC5"/>
<dbReference type="PANTHER" id="PTHR14428:SF5">
    <property type="entry name" value="NUCLEOLAR COMPLEX PROTEIN 3 HOMOLOG"/>
    <property type="match status" value="1"/>
</dbReference>
<evidence type="ECO:0000313" key="10">
    <source>
        <dbReference type="EMBL" id="KAL3403934.1"/>
    </source>
</evidence>
<gene>
    <name evidence="10" type="ORF">TKK_003340</name>
</gene>
<dbReference type="PANTHER" id="PTHR14428">
    <property type="entry name" value="NUCLEOLAR COMPLEX PROTEIN 3"/>
    <property type="match status" value="1"/>
</dbReference>
<keyword evidence="11" id="KW-1185">Reference proteome</keyword>
<accession>A0ABD2XGC5</accession>
<evidence type="ECO:0000259" key="8">
    <source>
        <dbReference type="Pfam" id="PF03914"/>
    </source>
</evidence>
<evidence type="ECO:0000256" key="4">
    <source>
        <dbReference type="ARBA" id="ARBA00023242"/>
    </source>
</evidence>
<evidence type="ECO:0000259" key="9">
    <source>
        <dbReference type="Pfam" id="PF07540"/>
    </source>
</evidence>
<feature type="compositionally biased region" description="Basic residues" evidence="7">
    <location>
        <begin position="637"/>
        <end position="655"/>
    </location>
</feature>
<evidence type="ECO:0000256" key="6">
    <source>
        <dbReference type="ARBA" id="ARBA00032937"/>
    </source>
</evidence>
<comment type="caution">
    <text evidence="10">The sequence shown here is derived from an EMBL/GenBank/DDBJ whole genome shotgun (WGS) entry which is preliminary data.</text>
</comment>
<dbReference type="Proteomes" id="UP001627154">
    <property type="component" value="Unassembled WGS sequence"/>
</dbReference>
<protein>
    <recommendedName>
        <fullName evidence="6">NOC3-like protein</fullName>
    </recommendedName>
    <alternativeName>
        <fullName evidence="5">Nucleolar complex-associated protein 3-like protein</fullName>
    </alternativeName>
</protein>
<evidence type="ECO:0000313" key="11">
    <source>
        <dbReference type="Proteomes" id="UP001627154"/>
    </source>
</evidence>
<evidence type="ECO:0000256" key="1">
    <source>
        <dbReference type="ARBA" id="ARBA00004604"/>
    </source>
</evidence>
<evidence type="ECO:0000256" key="3">
    <source>
        <dbReference type="ARBA" id="ARBA00023054"/>
    </source>
</evidence>
<evidence type="ECO:0000256" key="2">
    <source>
        <dbReference type="ARBA" id="ARBA00007797"/>
    </source>
</evidence>
<comment type="subcellular location">
    <subcellularLocation>
        <location evidence="1">Nucleus</location>
        <location evidence="1">Nucleolus</location>
    </subcellularLocation>
</comment>
<dbReference type="Pfam" id="PF03914">
    <property type="entry name" value="CBF"/>
    <property type="match status" value="1"/>
</dbReference>
<name>A0ABD2XGC5_9HYME</name>
<evidence type="ECO:0000256" key="7">
    <source>
        <dbReference type="SAM" id="MobiDB-lite"/>
    </source>
</evidence>
<dbReference type="InterPro" id="IPR011501">
    <property type="entry name" value="Noc3_N"/>
</dbReference>
<reference evidence="10 11" key="1">
    <citation type="journal article" date="2024" name="bioRxiv">
        <title>A reference genome for Trichogramma kaykai: A tiny desert-dwelling parasitoid wasp with competing sex-ratio distorters.</title>
        <authorList>
            <person name="Culotta J."/>
            <person name="Lindsey A.R."/>
        </authorList>
    </citation>
    <scope>NUCLEOTIDE SEQUENCE [LARGE SCALE GENOMIC DNA]</scope>
    <source>
        <strain evidence="10 11">KSX58</strain>
    </source>
</reference>
<organism evidence="10 11">
    <name type="scientific">Trichogramma kaykai</name>
    <dbReference type="NCBI Taxonomy" id="54128"/>
    <lineage>
        <taxon>Eukaryota</taxon>
        <taxon>Metazoa</taxon>
        <taxon>Ecdysozoa</taxon>
        <taxon>Arthropoda</taxon>
        <taxon>Hexapoda</taxon>
        <taxon>Insecta</taxon>
        <taxon>Pterygota</taxon>
        <taxon>Neoptera</taxon>
        <taxon>Endopterygota</taxon>
        <taxon>Hymenoptera</taxon>
        <taxon>Apocrita</taxon>
        <taxon>Proctotrupomorpha</taxon>
        <taxon>Chalcidoidea</taxon>
        <taxon>Trichogrammatidae</taxon>
        <taxon>Trichogramma</taxon>
    </lineage>
</organism>
<dbReference type="InterPro" id="IPR005612">
    <property type="entry name" value="CCAAT-binding_factor"/>
</dbReference>
<dbReference type="GO" id="GO:0005730">
    <property type="term" value="C:nucleolus"/>
    <property type="evidence" value="ECO:0007669"/>
    <property type="project" value="UniProtKB-SubCell"/>
</dbReference>
<sequence length="655" mass="75185">MEREYMRDLLRKRQSEPDNLKLLLPIKTKDGAIVKKLGQRSATKIEDSNQNVTEEPPKKKKKINKKFVVQSEEIQVDPNRPIAMVELIAQRENAKNAYRCKIGELASEVLEDPEKRYSNVTALIRFMDEKNANVRVTVCSLTIKALLEIFLDILPEYSIRSQEGPLKKETIQLQKYETHIIKCYEQYLKKLEKMVGVLKQKIAVDKMKKDDIYLAKLSIKVMCKLLTSQPYFNFSTNIATFLVPYLNHKFVNIREQVANCFSELFKEDKRGQLSLLIVQKINKYIVAHYHKVHSEMLTVLLGLKISENMVKDKDQDKKTTDFSKEKRSNFTKITEVLYLIYFRTLKNYSNSSILTSCLEGLAKFAPCINIDFYADLVAFLNNLLENEELNLKQQLYCIHSALLILNIQAATINVDPTTFHTHFYRKLLDIHAGTTSSELSVILKTMTQVIVKRYKMMTPSVVIAFIKRIFTASLNLDQETALEIIQMIKPVMLNCKGASNLVETDCDSTVQFYLPENDCPENSSAYGTSLWEIVALQRHPSTAIQATAKSIVKELLGKTDEYSLNKLTKFSQDSQKPYDPNYGSFLTTAPLPKKAPKRCKVHDYQVLKLIKIIEPEGSFNTTTLNSSDATEKENEKKKKSLKKQSTLKKSKKTRT</sequence>
<comment type="similarity">
    <text evidence="2">Belongs to the CBF/MAK21 family.</text>
</comment>
<dbReference type="EMBL" id="JBJJXI010000027">
    <property type="protein sequence ID" value="KAL3403934.1"/>
    <property type="molecule type" value="Genomic_DNA"/>
</dbReference>
<feature type="domain" description="Nucleolar complex-associated protein 3 N-terminal" evidence="9">
    <location>
        <begin position="100"/>
        <end position="187"/>
    </location>
</feature>
<dbReference type="InterPro" id="IPR016903">
    <property type="entry name" value="Nucleolar_cplx-assoc_3"/>
</dbReference>
<evidence type="ECO:0000256" key="5">
    <source>
        <dbReference type="ARBA" id="ARBA00032701"/>
    </source>
</evidence>
<feature type="domain" description="CCAAT-binding factor" evidence="8">
    <location>
        <begin position="402"/>
        <end position="547"/>
    </location>
</feature>
<dbReference type="SUPFAM" id="SSF48371">
    <property type="entry name" value="ARM repeat"/>
    <property type="match status" value="1"/>
</dbReference>
<feature type="region of interest" description="Disordered" evidence="7">
    <location>
        <begin position="620"/>
        <end position="655"/>
    </location>
</feature>
<proteinExistence type="inferred from homology"/>
<keyword evidence="3" id="KW-0175">Coiled coil</keyword>
<dbReference type="InterPro" id="IPR016024">
    <property type="entry name" value="ARM-type_fold"/>
</dbReference>